<feature type="transmembrane region" description="Helical" evidence="2">
    <location>
        <begin position="12"/>
        <end position="38"/>
    </location>
</feature>
<dbReference type="InterPro" id="IPR007730">
    <property type="entry name" value="SPOR-like_dom"/>
</dbReference>
<protein>
    <recommendedName>
        <fullName evidence="3">SPOR domain-containing protein</fullName>
    </recommendedName>
</protein>
<keyword evidence="2" id="KW-0472">Membrane</keyword>
<dbReference type="RefSeq" id="WP_224008719.1">
    <property type="nucleotide sequence ID" value="NZ_CAJZAF010000041.1"/>
</dbReference>
<proteinExistence type="predicted"/>
<organism evidence="4 5">
    <name type="scientific">Cupriavidus pinatubonensis</name>
    <dbReference type="NCBI Taxonomy" id="248026"/>
    <lineage>
        <taxon>Bacteria</taxon>
        <taxon>Pseudomonadati</taxon>
        <taxon>Pseudomonadota</taxon>
        <taxon>Betaproteobacteria</taxon>
        <taxon>Burkholderiales</taxon>
        <taxon>Burkholderiaceae</taxon>
        <taxon>Cupriavidus</taxon>
    </lineage>
</organism>
<dbReference type="EMBL" id="CAJZAF010000041">
    <property type="protein sequence ID" value="CAG9185223.1"/>
    <property type="molecule type" value="Genomic_DNA"/>
</dbReference>
<name>A0ABN7ZIB0_9BURK</name>
<evidence type="ECO:0000259" key="3">
    <source>
        <dbReference type="PROSITE" id="PS51724"/>
    </source>
</evidence>
<dbReference type="Proteomes" id="UP000701702">
    <property type="component" value="Unassembled WGS sequence"/>
</dbReference>
<feature type="region of interest" description="Disordered" evidence="1">
    <location>
        <begin position="64"/>
        <end position="91"/>
    </location>
</feature>
<accession>A0ABN7ZIB0</accession>
<keyword evidence="5" id="KW-1185">Reference proteome</keyword>
<dbReference type="PROSITE" id="PS51724">
    <property type="entry name" value="SPOR"/>
    <property type="match status" value="1"/>
</dbReference>
<evidence type="ECO:0000256" key="2">
    <source>
        <dbReference type="SAM" id="Phobius"/>
    </source>
</evidence>
<keyword evidence="2" id="KW-1133">Transmembrane helix</keyword>
<comment type="caution">
    <text evidence="4">The sequence shown here is derived from an EMBL/GenBank/DDBJ whole genome shotgun (WGS) entry which is preliminary data.</text>
</comment>
<keyword evidence="2" id="KW-0812">Transmembrane</keyword>
<evidence type="ECO:0000256" key="1">
    <source>
        <dbReference type="SAM" id="MobiDB-lite"/>
    </source>
</evidence>
<evidence type="ECO:0000313" key="5">
    <source>
        <dbReference type="Proteomes" id="UP000701702"/>
    </source>
</evidence>
<evidence type="ECO:0000313" key="4">
    <source>
        <dbReference type="EMBL" id="CAG9185223.1"/>
    </source>
</evidence>
<feature type="domain" description="SPOR" evidence="3">
    <location>
        <begin position="182"/>
        <end position="261"/>
    </location>
</feature>
<gene>
    <name evidence="4" type="ORF">LMG23994_05660</name>
</gene>
<sequence>MFRLDPPDQPRWLSLSLPLLLLLLLANVVLLAAVLGVFGPDPLSDWSGTPREPARLRQQVRTERMELQPAQPNRPASGAVPEPEARGGAPAGKVLAAATKRVAVAASEDQCVEIGGFSAQAVRRAAEDLSGGSWQVEQFERREQVRWWIHLPPQPTRENLERKLAELRRRNVTDYSVVTSGSAEAESFTVSLGLFRERERAEHYMETLRGQGVRTAVLADAPHPFTRQWLRVRGADDAARARLNDLRQRYGAETLLACGAA</sequence>
<reference evidence="4 5" key="1">
    <citation type="submission" date="2021-08" db="EMBL/GenBank/DDBJ databases">
        <authorList>
            <person name="Peeters C."/>
        </authorList>
    </citation>
    <scope>NUCLEOTIDE SEQUENCE [LARGE SCALE GENOMIC DNA]</scope>
    <source>
        <strain evidence="4 5">LMG 23994</strain>
    </source>
</reference>